<feature type="compositionally biased region" description="Basic residues" evidence="3">
    <location>
        <begin position="237"/>
        <end position="248"/>
    </location>
</feature>
<evidence type="ECO:0000313" key="6">
    <source>
        <dbReference type="Proteomes" id="UP000285060"/>
    </source>
</evidence>
<feature type="compositionally biased region" description="Basic and acidic residues" evidence="3">
    <location>
        <begin position="265"/>
        <end position="284"/>
    </location>
</feature>
<comment type="caution">
    <text evidence="5">The sequence shown here is derived from an EMBL/GenBank/DDBJ whole genome shotgun (WGS) entry which is preliminary data.</text>
</comment>
<evidence type="ECO:0000256" key="3">
    <source>
        <dbReference type="SAM" id="MobiDB-lite"/>
    </source>
</evidence>
<name>A0A418B6L3_9STRA</name>
<dbReference type="GO" id="GO:0005856">
    <property type="term" value="C:cytoskeleton"/>
    <property type="evidence" value="ECO:0007669"/>
    <property type="project" value="UniProtKB-ARBA"/>
</dbReference>
<feature type="compositionally biased region" description="Basic and acidic residues" evidence="3">
    <location>
        <begin position="468"/>
        <end position="484"/>
    </location>
</feature>
<feature type="region of interest" description="Disordered" evidence="3">
    <location>
        <begin position="468"/>
        <end position="547"/>
    </location>
</feature>
<dbReference type="AlphaFoldDB" id="A0A418B6L3"/>
<dbReference type="Proteomes" id="UP000285060">
    <property type="component" value="Unassembled WGS sequence"/>
</dbReference>
<organism evidence="5 6">
    <name type="scientific">Aphanomyces invadans</name>
    <dbReference type="NCBI Taxonomy" id="157072"/>
    <lineage>
        <taxon>Eukaryota</taxon>
        <taxon>Sar</taxon>
        <taxon>Stramenopiles</taxon>
        <taxon>Oomycota</taxon>
        <taxon>Saprolegniomycetes</taxon>
        <taxon>Saprolegniales</taxon>
        <taxon>Verrucalvaceae</taxon>
        <taxon>Aphanomyces</taxon>
    </lineage>
</organism>
<dbReference type="PANTHER" id="PTHR21683">
    <property type="entry name" value="COILED-COIL DOMAIN-CONTAINING PROTEIN 42 LIKE-2-LIKE-RELATED"/>
    <property type="match status" value="1"/>
</dbReference>
<sequence length="547" mass="63966">MLAFSRPIFECCNDETQFQSGHDEEGIGVAVMDHGEPSGGTTPGNGLHDVDGAHVPNDGLFVESNANPFTLPSDEEVFRMRDDIKKKKEEERVRNSKLKIHEKITNSSQRGNIRRFHFEESMSLDTKREEIRKLEEKAQLKEEALKKSELMLEEDAVRFDTFLKENDKKAHEAIKKAEKETKAKADRVQEIKKLNQQIQLVQSDMSKLKEQLDDCLKYKAFLDELTPPEWESDQKDKKKKRQQERLRKKKAKMLAEWEAIKTKAVAEQEERDRVERDRNADKDGKAKKKPEKSKNSVPPQSVLPPMPNLDELAVTSSGEELPMYFQNPQQLLDIFTALEESNLFLIQNSQETEQSLEELKQNYRETKKKMNKKTQVLKQNIDDLKDQIAVEDAKANHLRQRAQAGTGENVQEKLLKELHEKVLVVYQRCGFEADSNPNTLFMLTDLEARLEDLLSAIEHMPEDYVVKAEKEKEKERRERVRQERISQQTKMYEERMKKSMERSMQAPKKRKGRQVMWRSQPQRQTKQQENESSVNDDDQADQQHFKW</sequence>
<keyword evidence="1 2" id="KW-0175">Coiled coil</keyword>
<feature type="region of interest" description="Disordered" evidence="3">
    <location>
        <begin position="226"/>
        <end position="248"/>
    </location>
</feature>
<keyword evidence="6" id="KW-1185">Reference proteome</keyword>
<feature type="compositionally biased region" description="Polar residues" evidence="3">
    <location>
        <begin position="517"/>
        <end position="533"/>
    </location>
</feature>
<evidence type="ECO:0000259" key="4">
    <source>
        <dbReference type="Pfam" id="PF13863"/>
    </source>
</evidence>
<dbReference type="PANTHER" id="PTHR21683:SF3">
    <property type="entry name" value="CILIA AND FLAGELLA ASSOCIATED PROTEIN 100"/>
    <property type="match status" value="1"/>
</dbReference>
<proteinExistence type="predicted"/>
<dbReference type="VEuPathDB" id="FungiDB:H310_05957"/>
<feature type="region of interest" description="Disordered" evidence="3">
    <location>
        <begin position="265"/>
        <end position="310"/>
    </location>
</feature>
<dbReference type="Pfam" id="PF13863">
    <property type="entry name" value="DUF4200"/>
    <property type="match status" value="1"/>
</dbReference>
<protein>
    <recommendedName>
        <fullName evidence="4">DUF4200 domain-containing protein</fullName>
    </recommendedName>
</protein>
<dbReference type="InterPro" id="IPR025252">
    <property type="entry name" value="DUF4200"/>
</dbReference>
<feature type="coiled-coil region" evidence="2">
    <location>
        <begin position="342"/>
        <end position="401"/>
    </location>
</feature>
<feature type="compositionally biased region" description="Basic and acidic residues" evidence="3">
    <location>
        <begin position="491"/>
        <end position="501"/>
    </location>
</feature>
<accession>A0A418B6L3</accession>
<feature type="domain" description="DUF4200" evidence="4">
    <location>
        <begin position="114"/>
        <end position="227"/>
    </location>
</feature>
<evidence type="ECO:0000256" key="2">
    <source>
        <dbReference type="SAM" id="Coils"/>
    </source>
</evidence>
<gene>
    <name evidence="5" type="ORF">DYB32_001422</name>
</gene>
<evidence type="ECO:0000256" key="1">
    <source>
        <dbReference type="ARBA" id="ARBA00023054"/>
    </source>
</evidence>
<evidence type="ECO:0000313" key="5">
    <source>
        <dbReference type="EMBL" id="RHY33755.1"/>
    </source>
</evidence>
<dbReference type="InterPro" id="IPR051147">
    <property type="entry name" value="CFAP_domain-containing"/>
</dbReference>
<reference evidence="5 6" key="1">
    <citation type="submission" date="2018-08" db="EMBL/GenBank/DDBJ databases">
        <title>Aphanomyces genome sequencing and annotation.</title>
        <authorList>
            <person name="Minardi D."/>
            <person name="Oidtmann B."/>
            <person name="Van Der Giezen M."/>
            <person name="Studholme D.J."/>
        </authorList>
    </citation>
    <scope>NUCLEOTIDE SEQUENCE [LARGE SCALE GENOMIC DNA]</scope>
    <source>
        <strain evidence="5 6">NJM0002</strain>
    </source>
</reference>
<dbReference type="EMBL" id="QUSY01000060">
    <property type="protein sequence ID" value="RHY33755.1"/>
    <property type="molecule type" value="Genomic_DNA"/>
</dbReference>